<name>X1DCF3_9ZZZZ</name>
<dbReference type="AlphaFoldDB" id="X1DCF3"/>
<organism evidence="1">
    <name type="scientific">marine sediment metagenome</name>
    <dbReference type="NCBI Taxonomy" id="412755"/>
    <lineage>
        <taxon>unclassified sequences</taxon>
        <taxon>metagenomes</taxon>
        <taxon>ecological metagenomes</taxon>
    </lineage>
</organism>
<proteinExistence type="predicted"/>
<sequence>MGRPSNKLKILKLHEDHPKWSKERLALEIGCSLRTIQRHLPELIPGNIVNNDNIKGMIV</sequence>
<reference evidence="1" key="1">
    <citation type="journal article" date="2014" name="Front. Microbiol.">
        <title>High frequency of phylogenetically diverse reductive dehalogenase-homologous genes in deep subseafloor sedimentary metagenomes.</title>
        <authorList>
            <person name="Kawai M."/>
            <person name="Futagami T."/>
            <person name="Toyoda A."/>
            <person name="Takaki Y."/>
            <person name="Nishi S."/>
            <person name="Hori S."/>
            <person name="Arai W."/>
            <person name="Tsubouchi T."/>
            <person name="Morono Y."/>
            <person name="Uchiyama I."/>
            <person name="Ito T."/>
            <person name="Fujiyama A."/>
            <person name="Inagaki F."/>
            <person name="Takami H."/>
        </authorList>
    </citation>
    <scope>NUCLEOTIDE SEQUENCE</scope>
    <source>
        <strain evidence="1">Expedition CK06-06</strain>
    </source>
</reference>
<comment type="caution">
    <text evidence="1">The sequence shown here is derived from an EMBL/GenBank/DDBJ whole genome shotgun (WGS) entry which is preliminary data.</text>
</comment>
<dbReference type="EMBL" id="BART01035872">
    <property type="protein sequence ID" value="GAH05975.1"/>
    <property type="molecule type" value="Genomic_DNA"/>
</dbReference>
<evidence type="ECO:0000313" key="1">
    <source>
        <dbReference type="EMBL" id="GAH05975.1"/>
    </source>
</evidence>
<protein>
    <submittedName>
        <fullName evidence="1">Uncharacterized protein</fullName>
    </submittedName>
</protein>
<accession>X1DCF3</accession>
<gene>
    <name evidence="1" type="ORF">S01H4_60725</name>
</gene>